<evidence type="ECO:0000256" key="4">
    <source>
        <dbReference type="ARBA" id="ARBA00013081"/>
    </source>
</evidence>
<keyword evidence="6 9" id="KW-0378">Hydrolase</keyword>
<feature type="compositionally biased region" description="Acidic residues" evidence="10">
    <location>
        <begin position="433"/>
        <end position="444"/>
    </location>
</feature>
<accession>A0A182KDD3</accession>
<feature type="compositionally biased region" description="Basic and acidic residues" evidence="10">
    <location>
        <begin position="314"/>
        <end position="323"/>
    </location>
</feature>
<dbReference type="InterPro" id="IPR015655">
    <property type="entry name" value="PP2C"/>
</dbReference>
<feature type="region of interest" description="Disordered" evidence="10">
    <location>
        <begin position="309"/>
        <end position="444"/>
    </location>
</feature>
<keyword evidence="7 9" id="KW-0904">Protein phosphatase</keyword>
<evidence type="ECO:0000259" key="11">
    <source>
        <dbReference type="PROSITE" id="PS51746"/>
    </source>
</evidence>
<evidence type="ECO:0000256" key="8">
    <source>
        <dbReference type="ARBA" id="ARBA00023211"/>
    </source>
</evidence>
<dbReference type="SMART" id="SM00332">
    <property type="entry name" value="PP2Cc"/>
    <property type="match status" value="1"/>
</dbReference>
<evidence type="ECO:0000256" key="3">
    <source>
        <dbReference type="ARBA" id="ARBA00006702"/>
    </source>
</evidence>
<dbReference type="PANTHER" id="PTHR13832:SF565">
    <property type="entry name" value="AT28366P-RELATED"/>
    <property type="match status" value="1"/>
</dbReference>
<name>A0A182KDD3_9DIPT</name>
<comment type="cofactor">
    <cofactor evidence="1">
        <name>Mn(2+)</name>
        <dbReference type="ChEBI" id="CHEBI:29035"/>
    </cofactor>
</comment>
<proteinExistence type="inferred from homology"/>
<keyword evidence="13" id="KW-1185">Reference proteome</keyword>
<organism evidence="12 13">
    <name type="scientific">Anopheles christyi</name>
    <dbReference type="NCBI Taxonomy" id="43041"/>
    <lineage>
        <taxon>Eukaryota</taxon>
        <taxon>Metazoa</taxon>
        <taxon>Ecdysozoa</taxon>
        <taxon>Arthropoda</taxon>
        <taxon>Hexapoda</taxon>
        <taxon>Insecta</taxon>
        <taxon>Pterygota</taxon>
        <taxon>Neoptera</taxon>
        <taxon>Endopterygota</taxon>
        <taxon>Diptera</taxon>
        <taxon>Nematocera</taxon>
        <taxon>Culicoidea</taxon>
        <taxon>Culicidae</taxon>
        <taxon>Anophelinae</taxon>
        <taxon>Anopheles</taxon>
    </lineage>
</organism>
<dbReference type="InterPro" id="IPR000222">
    <property type="entry name" value="PP2C_BS"/>
</dbReference>
<evidence type="ECO:0000256" key="6">
    <source>
        <dbReference type="ARBA" id="ARBA00022801"/>
    </source>
</evidence>
<feature type="compositionally biased region" description="Polar residues" evidence="10">
    <location>
        <begin position="393"/>
        <end position="412"/>
    </location>
</feature>
<dbReference type="GO" id="GO:0004722">
    <property type="term" value="F:protein serine/threonine phosphatase activity"/>
    <property type="evidence" value="ECO:0007669"/>
    <property type="project" value="UniProtKB-EC"/>
</dbReference>
<evidence type="ECO:0000256" key="9">
    <source>
        <dbReference type="RuleBase" id="RU003465"/>
    </source>
</evidence>
<reference evidence="13" key="1">
    <citation type="submission" date="2013-03" db="EMBL/GenBank/DDBJ databases">
        <title>The Genome Sequence of Anopheles christyi ACHKN1017.</title>
        <authorList>
            <consortium name="The Broad Institute Genomics Platform"/>
            <person name="Neafsey D.E."/>
            <person name="Besansky N."/>
            <person name="Walker B."/>
            <person name="Young S.K."/>
            <person name="Zeng Q."/>
            <person name="Gargeya S."/>
            <person name="Fitzgerald M."/>
            <person name="Haas B."/>
            <person name="Abouelleil A."/>
            <person name="Allen A.W."/>
            <person name="Alvarado L."/>
            <person name="Arachchi H.M."/>
            <person name="Berlin A.M."/>
            <person name="Chapman S.B."/>
            <person name="Gainer-Dewar J."/>
            <person name="Goldberg J."/>
            <person name="Griggs A."/>
            <person name="Gujja S."/>
            <person name="Hansen M."/>
            <person name="Howarth C."/>
            <person name="Imamovic A."/>
            <person name="Ireland A."/>
            <person name="Larimer J."/>
            <person name="McCowan C."/>
            <person name="Murphy C."/>
            <person name="Pearson M."/>
            <person name="Poon T.W."/>
            <person name="Priest M."/>
            <person name="Roberts A."/>
            <person name="Saif S."/>
            <person name="Shea T."/>
            <person name="Sisk P."/>
            <person name="Sykes S."/>
            <person name="Wortman J."/>
            <person name="Nusbaum C."/>
            <person name="Birren B."/>
        </authorList>
    </citation>
    <scope>NUCLEOTIDE SEQUENCE [LARGE SCALE GENOMIC DNA]</scope>
    <source>
        <strain evidence="13">ACHKN1017</strain>
    </source>
</reference>
<dbReference type="STRING" id="43041.A0A182KDD3"/>
<feature type="domain" description="PPM-type phosphatase" evidence="11">
    <location>
        <begin position="23"/>
        <end position="285"/>
    </location>
</feature>
<evidence type="ECO:0000256" key="1">
    <source>
        <dbReference type="ARBA" id="ARBA00001936"/>
    </source>
</evidence>
<keyword evidence="5" id="KW-0479">Metal-binding</keyword>
<evidence type="ECO:0000313" key="13">
    <source>
        <dbReference type="Proteomes" id="UP000075881"/>
    </source>
</evidence>
<evidence type="ECO:0000256" key="10">
    <source>
        <dbReference type="SAM" id="MobiDB-lite"/>
    </source>
</evidence>
<dbReference type="SUPFAM" id="SSF81606">
    <property type="entry name" value="PP2C-like"/>
    <property type="match status" value="1"/>
</dbReference>
<dbReference type="PROSITE" id="PS01032">
    <property type="entry name" value="PPM_1"/>
    <property type="match status" value="1"/>
</dbReference>
<keyword evidence="8" id="KW-0464">Manganese</keyword>
<comment type="similarity">
    <text evidence="3 9">Belongs to the PP2C family.</text>
</comment>
<evidence type="ECO:0000313" key="12">
    <source>
        <dbReference type="EnsemblMetazoa" id="ACHR008770-PA"/>
    </source>
</evidence>
<feature type="compositionally biased region" description="Low complexity" evidence="10">
    <location>
        <begin position="324"/>
        <end position="333"/>
    </location>
</feature>
<dbReference type="GO" id="GO:0046872">
    <property type="term" value="F:metal ion binding"/>
    <property type="evidence" value="ECO:0007669"/>
    <property type="project" value="UniProtKB-KW"/>
</dbReference>
<dbReference type="FunFam" id="3.60.40.10:FF:000016">
    <property type="entry name" value="Protein phosphatase 2C"/>
    <property type="match status" value="1"/>
</dbReference>
<dbReference type="VEuPathDB" id="VectorBase:ACHR008770"/>
<dbReference type="Pfam" id="PF00481">
    <property type="entry name" value="PP2C"/>
    <property type="match status" value="1"/>
</dbReference>
<dbReference type="InterPro" id="IPR036457">
    <property type="entry name" value="PPM-type-like_dom_sf"/>
</dbReference>
<dbReference type="PROSITE" id="PS51746">
    <property type="entry name" value="PPM_2"/>
    <property type="match status" value="1"/>
</dbReference>
<evidence type="ECO:0000256" key="7">
    <source>
        <dbReference type="ARBA" id="ARBA00022912"/>
    </source>
</evidence>
<dbReference type="Gene3D" id="3.60.40.10">
    <property type="entry name" value="PPM-type phosphatase domain"/>
    <property type="match status" value="1"/>
</dbReference>
<dbReference type="PANTHER" id="PTHR13832">
    <property type="entry name" value="PROTEIN PHOSPHATASE 2C"/>
    <property type="match status" value="1"/>
</dbReference>
<dbReference type="Proteomes" id="UP000075881">
    <property type="component" value="Unassembled WGS sequence"/>
</dbReference>
<dbReference type="CDD" id="cd00143">
    <property type="entry name" value="PP2Cc"/>
    <property type="match status" value="1"/>
</dbReference>
<dbReference type="EC" id="3.1.3.16" evidence="4"/>
<dbReference type="EnsemblMetazoa" id="ACHR008770-RA">
    <property type="protein sequence ID" value="ACHR008770-PA"/>
    <property type="gene ID" value="ACHR008770"/>
</dbReference>
<reference evidence="12" key="2">
    <citation type="submission" date="2020-05" db="UniProtKB">
        <authorList>
            <consortium name="EnsemblMetazoa"/>
        </authorList>
    </citation>
    <scope>IDENTIFICATION</scope>
    <source>
        <strain evidence="12">ACHKN1017</strain>
    </source>
</reference>
<sequence length="444" mass="48949">MGQSLSEPETSKQSAFCQNDYYKVGSSCMQGWRMHMEDSHTHILSLPDDPGTSFFAVYDGHGGAKVAEYAGKHLHKYITRRPEYANDVSHALQQGFLDLDEAMLNNEALREQMSGSTAVVVVIKDGRLYCANAGDSRAIACVDGRLDVLSFDHKPTNEKERERISSAGGYVEYNRVNGYLALSRALGDFGLKRNKQIEAKEQMVTAYPDVEEREVSDCWDFLVIACDGIWDVLSSQAVLEFVQEEIAQGIYPQQICENLMMRCLAPDCQMGGIGGDNMTVIVVCFLHGQPYEELVNRCKEAVARRQAQRKQRRSQFEEIEQQRTSRSQSSVTVASEEGTGDKAAGNGRLDDDSSGSESERSEEVQTPSLVSAAAEVQDSPCASENGKGENRDVTNNVEQPSVKSSSSATEPTTVKALEIKDKKPVQSDSNNDSAEDSSEEMDLK</sequence>
<comment type="cofactor">
    <cofactor evidence="2">
        <name>Mg(2+)</name>
        <dbReference type="ChEBI" id="CHEBI:18420"/>
    </cofactor>
</comment>
<protein>
    <recommendedName>
        <fullName evidence="4">protein-serine/threonine phosphatase</fullName>
        <ecNumber evidence="4">3.1.3.16</ecNumber>
    </recommendedName>
</protein>
<evidence type="ECO:0000256" key="2">
    <source>
        <dbReference type="ARBA" id="ARBA00001946"/>
    </source>
</evidence>
<evidence type="ECO:0000256" key="5">
    <source>
        <dbReference type="ARBA" id="ARBA00022723"/>
    </source>
</evidence>
<dbReference type="InterPro" id="IPR001932">
    <property type="entry name" value="PPM-type_phosphatase-like_dom"/>
</dbReference>
<dbReference type="AlphaFoldDB" id="A0A182KDD3"/>